<name>F4WLT8_ACREC</name>
<accession>F4WLT8</accession>
<reference evidence="1" key="1">
    <citation type="submission" date="2011-02" db="EMBL/GenBank/DDBJ databases">
        <title>The genome of the leaf-cutting ant Acromyrmex echinatior suggests key adaptations to social evolution and fungus farming.</title>
        <authorList>
            <person name="Nygaard S."/>
            <person name="Zhang G."/>
        </authorList>
    </citation>
    <scope>NUCLEOTIDE SEQUENCE</scope>
</reference>
<proteinExistence type="predicted"/>
<dbReference type="InParanoid" id="F4WLT8"/>
<evidence type="ECO:0000313" key="2">
    <source>
        <dbReference type="Proteomes" id="UP000007755"/>
    </source>
</evidence>
<gene>
    <name evidence="1" type="ORF">G5I_06719</name>
</gene>
<keyword evidence="2" id="KW-1185">Reference proteome</keyword>
<evidence type="ECO:0000313" key="1">
    <source>
        <dbReference type="EMBL" id="EGI64820.1"/>
    </source>
</evidence>
<dbReference type="EMBL" id="GL888216">
    <property type="protein sequence ID" value="EGI64820.1"/>
    <property type="molecule type" value="Genomic_DNA"/>
</dbReference>
<dbReference type="Proteomes" id="UP000007755">
    <property type="component" value="Unassembled WGS sequence"/>
</dbReference>
<dbReference type="AlphaFoldDB" id="F4WLT8"/>
<protein>
    <submittedName>
        <fullName evidence="1">Uncharacterized protein</fullName>
    </submittedName>
</protein>
<sequence>MQRVGSKVFHCDLYPSWITSYHLEVSPIGVPTLDVLLNYHLTAERVPRKIRSPGERTNKEAVSSVSPACSARLIKTIRAATANDKRPTWLLGFISMG</sequence>
<organism evidence="2">
    <name type="scientific">Acromyrmex echinatior</name>
    <name type="common">Panamanian leafcutter ant</name>
    <name type="synonym">Acromyrmex octospinosus echinatior</name>
    <dbReference type="NCBI Taxonomy" id="103372"/>
    <lineage>
        <taxon>Eukaryota</taxon>
        <taxon>Metazoa</taxon>
        <taxon>Ecdysozoa</taxon>
        <taxon>Arthropoda</taxon>
        <taxon>Hexapoda</taxon>
        <taxon>Insecta</taxon>
        <taxon>Pterygota</taxon>
        <taxon>Neoptera</taxon>
        <taxon>Endopterygota</taxon>
        <taxon>Hymenoptera</taxon>
        <taxon>Apocrita</taxon>
        <taxon>Aculeata</taxon>
        <taxon>Formicoidea</taxon>
        <taxon>Formicidae</taxon>
        <taxon>Myrmicinae</taxon>
        <taxon>Acromyrmex</taxon>
    </lineage>
</organism>